<dbReference type="GO" id="GO:0016491">
    <property type="term" value="F:oxidoreductase activity"/>
    <property type="evidence" value="ECO:0007669"/>
    <property type="project" value="UniProtKB-KW"/>
</dbReference>
<dbReference type="PANTHER" id="PTHR19328:SF75">
    <property type="entry name" value="ALDOSE SUGAR DEHYDROGENASE YLII"/>
    <property type="match status" value="1"/>
</dbReference>
<dbReference type="AlphaFoldDB" id="A0A6I6MGP7"/>
<keyword evidence="3" id="KW-1185">Reference proteome</keyword>
<keyword evidence="2" id="KW-0560">Oxidoreductase</keyword>
<proteinExistence type="predicted"/>
<accession>A0A6I6MGP7</accession>
<name>A0A6I6MGP7_9CAUL</name>
<feature type="domain" description="Glucose/Sorbosone dehydrogenase" evidence="1">
    <location>
        <begin position="71"/>
        <end position="402"/>
    </location>
</feature>
<dbReference type="KEGG" id="tsv:DSM104635_00299"/>
<dbReference type="PROSITE" id="PS51257">
    <property type="entry name" value="PROKAR_LIPOPROTEIN"/>
    <property type="match status" value="1"/>
</dbReference>
<dbReference type="SUPFAM" id="SSF50952">
    <property type="entry name" value="Soluble quinoprotein glucose dehydrogenase"/>
    <property type="match status" value="1"/>
</dbReference>
<dbReference type="EC" id="1.1.5.-" evidence="2"/>
<dbReference type="Proteomes" id="UP000431269">
    <property type="component" value="Chromosome"/>
</dbReference>
<dbReference type="Pfam" id="PF07995">
    <property type="entry name" value="GSDH"/>
    <property type="match status" value="1"/>
</dbReference>
<dbReference type="RefSeq" id="WP_158764492.1">
    <property type="nucleotide sequence ID" value="NZ_CP047045.1"/>
</dbReference>
<gene>
    <name evidence="2" type="primary">yliI</name>
    <name evidence="2" type="ORF">DSM104635_00299</name>
</gene>
<evidence type="ECO:0000313" key="3">
    <source>
        <dbReference type="Proteomes" id="UP000431269"/>
    </source>
</evidence>
<evidence type="ECO:0000259" key="1">
    <source>
        <dbReference type="Pfam" id="PF07995"/>
    </source>
</evidence>
<dbReference type="InterPro" id="IPR012938">
    <property type="entry name" value="Glc/Sorbosone_DH"/>
</dbReference>
<organism evidence="2 3">
    <name type="scientific">Terricaulis silvestris</name>
    <dbReference type="NCBI Taxonomy" id="2686094"/>
    <lineage>
        <taxon>Bacteria</taxon>
        <taxon>Pseudomonadati</taxon>
        <taxon>Pseudomonadota</taxon>
        <taxon>Alphaproteobacteria</taxon>
        <taxon>Caulobacterales</taxon>
        <taxon>Caulobacteraceae</taxon>
        <taxon>Terricaulis</taxon>
    </lineage>
</organism>
<dbReference type="Gene3D" id="2.120.10.30">
    <property type="entry name" value="TolB, C-terminal domain"/>
    <property type="match status" value="1"/>
</dbReference>
<dbReference type="InterPro" id="IPR011042">
    <property type="entry name" value="6-blade_b-propeller_TolB-like"/>
</dbReference>
<evidence type="ECO:0000313" key="2">
    <source>
        <dbReference type="EMBL" id="QGZ93489.1"/>
    </source>
</evidence>
<sequence length="408" mass="44659">MRTLIIGAVLVFAACTGEESNGQQQNASGASAPVAQGAANTNFQPAFAGQTRAPEARSGITIARQPLGARLEHPWAIVFLPDGRMLVTERPGRLRIVTREGQLSAPIQGLPRVDARGQGGLLDVVLSPSFATDRLIYWSYSEPRGSGQNATAVARARLSDDGARVENVQRIFQQNPAWRSTAHFGSRLVFDREGRLYVTLGERSNPEPRVLAQDLSATIGKLVRINADGTVPTDNPFVARANTRPEIWSYGHRNIQGADLNPDTGALWTIEHGPQGGDELNIPQAGRNYGWPIISYGEDYSGAPIGEGIAVREGMEQPVYYWDPVIAPGDMDFYRGELFPWRGDILIGALGTAQLVRLDIEGERVVGEERFDLGIGRIRDMAEDETGALWVITDEDNRRIVRLTPQQQ</sequence>
<dbReference type="InterPro" id="IPR011041">
    <property type="entry name" value="Quinoprot_gluc/sorb_DH_b-prop"/>
</dbReference>
<reference evidence="3" key="1">
    <citation type="submission" date="2019-12" db="EMBL/GenBank/DDBJ databases">
        <title>Complete genome of Terracaulis silvestris 0127_4.</title>
        <authorList>
            <person name="Vieira S."/>
            <person name="Riedel T."/>
            <person name="Sproer C."/>
            <person name="Pascual J."/>
            <person name="Boedeker C."/>
            <person name="Overmann J."/>
        </authorList>
    </citation>
    <scope>NUCLEOTIDE SEQUENCE [LARGE SCALE GENOMIC DNA]</scope>
    <source>
        <strain evidence="3">0127_4</strain>
    </source>
</reference>
<protein>
    <submittedName>
        <fullName evidence="2">Soluble aldose sugar dehydrogenase YliI</fullName>
        <ecNumber evidence="2">1.1.5.-</ecNumber>
    </submittedName>
</protein>
<dbReference type="EMBL" id="CP047045">
    <property type="protein sequence ID" value="QGZ93489.1"/>
    <property type="molecule type" value="Genomic_DNA"/>
</dbReference>
<dbReference type="PANTHER" id="PTHR19328">
    <property type="entry name" value="HEDGEHOG-INTERACTING PROTEIN"/>
    <property type="match status" value="1"/>
</dbReference>